<dbReference type="Pfam" id="PF13975">
    <property type="entry name" value="gag-asp_proteas"/>
    <property type="match status" value="1"/>
</dbReference>
<reference evidence="2 3" key="1">
    <citation type="submission" date="2018-05" db="EMBL/GenBank/DDBJ databases">
        <title>Salinimonas sp. HMF8227 Genome sequencing and assembly.</title>
        <authorList>
            <person name="Kang H."/>
            <person name="Kang J."/>
            <person name="Cha I."/>
            <person name="Kim H."/>
            <person name="Joh K."/>
        </authorList>
    </citation>
    <scope>NUCLEOTIDE SEQUENCE [LARGE SCALE GENOMIC DNA]</scope>
    <source>
        <strain evidence="2 3">HMF8227</strain>
    </source>
</reference>
<feature type="transmembrane region" description="Helical" evidence="1">
    <location>
        <begin position="34"/>
        <end position="54"/>
    </location>
</feature>
<dbReference type="EMBL" id="CP029347">
    <property type="protein sequence ID" value="AWL12905.1"/>
    <property type="molecule type" value="Genomic_DNA"/>
</dbReference>
<evidence type="ECO:0008006" key="4">
    <source>
        <dbReference type="Google" id="ProtNLM"/>
    </source>
</evidence>
<dbReference type="AlphaFoldDB" id="A0A2S2E5H1"/>
<dbReference type="SUPFAM" id="SSF50630">
    <property type="entry name" value="Acid proteases"/>
    <property type="match status" value="1"/>
</dbReference>
<dbReference type="InterPro" id="IPR034122">
    <property type="entry name" value="Retropepsin-like_bacterial"/>
</dbReference>
<keyword evidence="1" id="KW-1133">Transmembrane helix</keyword>
<dbReference type="InterPro" id="IPR011969">
    <property type="entry name" value="Clan_AA_Asp_peptidase_C"/>
</dbReference>
<evidence type="ECO:0000313" key="2">
    <source>
        <dbReference type="EMBL" id="AWL12905.1"/>
    </source>
</evidence>
<dbReference type="CDD" id="cd05483">
    <property type="entry name" value="retropepsin_like_bacteria"/>
    <property type="match status" value="1"/>
</dbReference>
<dbReference type="Gene3D" id="2.40.70.10">
    <property type="entry name" value="Acid Proteases"/>
    <property type="match status" value="1"/>
</dbReference>
<proteinExistence type="predicted"/>
<protein>
    <recommendedName>
        <fullName evidence="4">TIGR02281 family clan AA aspartic protease</fullName>
    </recommendedName>
</protein>
<dbReference type="InterPro" id="IPR021109">
    <property type="entry name" value="Peptidase_aspartic_dom_sf"/>
</dbReference>
<evidence type="ECO:0000313" key="3">
    <source>
        <dbReference type="Proteomes" id="UP000245728"/>
    </source>
</evidence>
<organism evidence="2 3">
    <name type="scientific">Saliniradius amylolyticus</name>
    <dbReference type="NCBI Taxonomy" id="2183582"/>
    <lineage>
        <taxon>Bacteria</taxon>
        <taxon>Pseudomonadati</taxon>
        <taxon>Pseudomonadota</taxon>
        <taxon>Gammaproteobacteria</taxon>
        <taxon>Alteromonadales</taxon>
        <taxon>Alteromonadaceae</taxon>
        <taxon>Saliniradius</taxon>
    </lineage>
</organism>
<gene>
    <name evidence="2" type="ORF">HMF8227_02453</name>
</gene>
<sequence>MAASAIESGYDSAIEKTRGRAWGLFMTQSDTRSMGRWMAVLAWIALLGLLTLWFNEELTEQFNPNQQPLSQTQNGRQEVRLKQNRQGHYVASGLINGSPVTFLLDTGATHVSIPAHLGERLNLQPGARSRVMTANGSITVAQTRIDRLQLGDISLYDVRANLNPGMGGEAILLGMSALKQVDFRQSGEWLYLTY</sequence>
<keyword evidence="1" id="KW-0472">Membrane</keyword>
<name>A0A2S2E5H1_9ALTE</name>
<dbReference type="InterPro" id="IPR001969">
    <property type="entry name" value="Aspartic_peptidase_AS"/>
</dbReference>
<keyword evidence="1" id="KW-0812">Transmembrane</keyword>
<evidence type="ECO:0000256" key="1">
    <source>
        <dbReference type="SAM" id="Phobius"/>
    </source>
</evidence>
<dbReference type="GO" id="GO:0004190">
    <property type="term" value="F:aspartic-type endopeptidase activity"/>
    <property type="evidence" value="ECO:0007669"/>
    <property type="project" value="InterPro"/>
</dbReference>
<dbReference type="NCBIfam" id="TIGR02281">
    <property type="entry name" value="clan_AA_DTGA"/>
    <property type="match status" value="1"/>
</dbReference>
<dbReference type="KEGG" id="salh:HMF8227_02453"/>
<dbReference type="GO" id="GO:0006508">
    <property type="term" value="P:proteolysis"/>
    <property type="evidence" value="ECO:0007669"/>
    <property type="project" value="InterPro"/>
</dbReference>
<dbReference type="Proteomes" id="UP000245728">
    <property type="component" value="Chromosome"/>
</dbReference>
<accession>A0A2S2E5H1</accession>
<dbReference type="PROSITE" id="PS00141">
    <property type="entry name" value="ASP_PROTEASE"/>
    <property type="match status" value="1"/>
</dbReference>
<keyword evidence="3" id="KW-1185">Reference proteome</keyword>